<evidence type="ECO:0000259" key="17">
    <source>
        <dbReference type="Pfam" id="PF17900"/>
    </source>
</evidence>
<comment type="catalytic activity">
    <reaction evidence="1">
        <text>Release of an N-terminal amino acid, Xaa-|-Yaa- from a peptide, amide or arylamide. Xaa is preferably Ala, but may be most amino acids including Pro (slow action). When a terminal hydrophobic residue is followed by a prolyl residue, the two may be released as an intact Xaa-Pro dipeptide.</text>
        <dbReference type="EC" id="3.4.11.2"/>
    </reaction>
</comment>
<dbReference type="Gene3D" id="2.60.40.1840">
    <property type="match status" value="1"/>
</dbReference>
<dbReference type="Gene3D" id="1.25.50.10">
    <property type="entry name" value="Peptidase M1, alanyl aminopeptidase, C-terminal domain"/>
    <property type="match status" value="1"/>
</dbReference>
<feature type="domain" description="Peptidase M1 membrane alanine aminopeptidase" evidence="14">
    <location>
        <begin position="232"/>
        <end position="445"/>
    </location>
</feature>
<dbReference type="STRING" id="395493.BegalDRAFT_0840"/>
<feature type="domain" description="Peptidase M1 alanyl aminopeptidase C-terminal" evidence="16">
    <location>
        <begin position="553"/>
        <end position="873"/>
    </location>
</feature>
<dbReference type="InterPro" id="IPR035414">
    <property type="entry name" value="Peptidase_M1_pepN_Ig-like"/>
</dbReference>
<dbReference type="GO" id="GO:0008237">
    <property type="term" value="F:metallopeptidase activity"/>
    <property type="evidence" value="ECO:0007669"/>
    <property type="project" value="UniProtKB-UniRule"/>
</dbReference>
<keyword evidence="6 18" id="KW-0031">Aminopeptidase</keyword>
<dbReference type="GO" id="GO:0016285">
    <property type="term" value="F:alanyl aminopeptidase activity"/>
    <property type="evidence" value="ECO:0007669"/>
    <property type="project" value="UniProtKB-EC"/>
</dbReference>
<proteinExistence type="inferred from homology"/>
<dbReference type="Pfam" id="PF17900">
    <property type="entry name" value="Peptidase_M1_N"/>
    <property type="match status" value="1"/>
</dbReference>
<evidence type="ECO:0000256" key="2">
    <source>
        <dbReference type="ARBA" id="ARBA00001947"/>
    </source>
</evidence>
<evidence type="ECO:0000256" key="13">
    <source>
        <dbReference type="NCBIfam" id="TIGR02414"/>
    </source>
</evidence>
<dbReference type="InterPro" id="IPR024601">
    <property type="entry name" value="Peptidase_M1_pepN_C"/>
</dbReference>
<dbReference type="EMBL" id="JH600070">
    <property type="protein sequence ID" value="EIJ41750.1"/>
    <property type="molecule type" value="Genomic_DNA"/>
</dbReference>
<evidence type="ECO:0000256" key="9">
    <source>
        <dbReference type="ARBA" id="ARBA00022801"/>
    </source>
</evidence>
<dbReference type="InterPro" id="IPR045357">
    <property type="entry name" value="Aminopeptidase_N-like_N"/>
</dbReference>
<reference evidence="18 19" key="1">
    <citation type="submission" date="2011-11" db="EMBL/GenBank/DDBJ databases">
        <title>Improved High-Quality Draft sequence of Beggiatoa alba B18lD.</title>
        <authorList>
            <consortium name="US DOE Joint Genome Institute"/>
            <person name="Lucas S."/>
            <person name="Han J."/>
            <person name="Lapidus A."/>
            <person name="Cheng J.-F."/>
            <person name="Goodwin L."/>
            <person name="Pitluck S."/>
            <person name="Peters L."/>
            <person name="Mikhailova N."/>
            <person name="Held B."/>
            <person name="Detter J.C."/>
            <person name="Han C."/>
            <person name="Tapia R."/>
            <person name="Land M."/>
            <person name="Hauser L."/>
            <person name="Kyrpides N."/>
            <person name="Ivanova N."/>
            <person name="Pagani I."/>
            <person name="Samuel K."/>
            <person name="Teske A."/>
            <person name="Mueller J."/>
            <person name="Woyke T."/>
        </authorList>
    </citation>
    <scope>NUCLEOTIDE SEQUENCE [LARGE SCALE GENOMIC DNA]</scope>
    <source>
        <strain evidence="18 19">B18LD</strain>
    </source>
</reference>
<dbReference type="InterPro" id="IPR012779">
    <property type="entry name" value="Peptidase_M1_pepN"/>
</dbReference>
<organism evidence="18 19">
    <name type="scientific">Beggiatoa alba B18LD</name>
    <dbReference type="NCBI Taxonomy" id="395493"/>
    <lineage>
        <taxon>Bacteria</taxon>
        <taxon>Pseudomonadati</taxon>
        <taxon>Pseudomonadota</taxon>
        <taxon>Gammaproteobacteria</taxon>
        <taxon>Thiotrichales</taxon>
        <taxon>Thiotrichaceae</taxon>
        <taxon>Beggiatoa</taxon>
    </lineage>
</organism>
<dbReference type="GO" id="GO:0008270">
    <property type="term" value="F:zinc ion binding"/>
    <property type="evidence" value="ECO:0007669"/>
    <property type="project" value="InterPro"/>
</dbReference>
<evidence type="ECO:0000256" key="11">
    <source>
        <dbReference type="ARBA" id="ARBA00023049"/>
    </source>
</evidence>
<keyword evidence="10" id="KW-0862">Zinc</keyword>
<gene>
    <name evidence="18" type="ORF">BegalDRAFT_0840</name>
</gene>
<dbReference type="Pfam" id="PF17432">
    <property type="entry name" value="DUF3458_C"/>
    <property type="match status" value="1"/>
</dbReference>
<dbReference type="FunFam" id="2.60.40.1730:FF:000005">
    <property type="entry name" value="Aminopeptidase N"/>
    <property type="match status" value="1"/>
</dbReference>
<dbReference type="InterPro" id="IPR038438">
    <property type="entry name" value="PepN_Ig-like_sf"/>
</dbReference>
<dbReference type="eggNOG" id="COG0308">
    <property type="taxonomic scope" value="Bacteria"/>
</dbReference>
<evidence type="ECO:0000259" key="15">
    <source>
        <dbReference type="Pfam" id="PF11940"/>
    </source>
</evidence>
<evidence type="ECO:0000256" key="12">
    <source>
        <dbReference type="ARBA" id="ARBA00059739"/>
    </source>
</evidence>
<comment type="function">
    <text evidence="12">Aminopeptidase N is involved in the degradation of intracellular peptides generated by protein breakdown during normal growth as well as in response to nutrient starvation.</text>
</comment>
<dbReference type="CDD" id="cd09600">
    <property type="entry name" value="M1_APN"/>
    <property type="match status" value="1"/>
</dbReference>
<dbReference type="SUPFAM" id="SSF63737">
    <property type="entry name" value="Leukotriene A4 hydrolase N-terminal domain"/>
    <property type="match status" value="1"/>
</dbReference>
<evidence type="ECO:0000313" key="19">
    <source>
        <dbReference type="Proteomes" id="UP000005744"/>
    </source>
</evidence>
<dbReference type="PRINTS" id="PR00756">
    <property type="entry name" value="ALADIPTASE"/>
</dbReference>
<dbReference type="SUPFAM" id="SSF55486">
    <property type="entry name" value="Metalloproteases ('zincins'), catalytic domain"/>
    <property type="match status" value="1"/>
</dbReference>
<dbReference type="InterPro" id="IPR001930">
    <property type="entry name" value="Peptidase_M1"/>
</dbReference>
<protein>
    <recommendedName>
        <fullName evidence="5 13">Aminopeptidase N</fullName>
        <ecNumber evidence="4 13">3.4.11.2</ecNumber>
    </recommendedName>
</protein>
<dbReference type="PANTHER" id="PTHR46322">
    <property type="entry name" value="PUROMYCIN-SENSITIVE AMINOPEPTIDASE"/>
    <property type="match status" value="1"/>
</dbReference>
<evidence type="ECO:0000256" key="3">
    <source>
        <dbReference type="ARBA" id="ARBA00010136"/>
    </source>
</evidence>
<dbReference type="PANTHER" id="PTHR46322:SF1">
    <property type="entry name" value="PUROMYCIN-SENSITIVE AMINOPEPTIDASE"/>
    <property type="match status" value="1"/>
</dbReference>
<dbReference type="Proteomes" id="UP000005744">
    <property type="component" value="Unassembled WGS sequence"/>
</dbReference>
<keyword evidence="9" id="KW-0378">Hydrolase</keyword>
<evidence type="ECO:0000256" key="10">
    <source>
        <dbReference type="ARBA" id="ARBA00022833"/>
    </source>
</evidence>
<comment type="cofactor">
    <cofactor evidence="2">
        <name>Zn(2+)</name>
        <dbReference type="ChEBI" id="CHEBI:29105"/>
    </cofactor>
</comment>
<name>I3CDQ7_9GAMM</name>
<dbReference type="Gene3D" id="3.30.2010.30">
    <property type="match status" value="1"/>
</dbReference>
<dbReference type="AlphaFoldDB" id="I3CDQ7"/>
<dbReference type="EC" id="3.4.11.2" evidence="4 13"/>
<feature type="domain" description="Peptidase M1 alanyl aminopeptidase Ig-like fold" evidence="15">
    <location>
        <begin position="450"/>
        <end position="548"/>
    </location>
</feature>
<dbReference type="Pfam" id="PF11940">
    <property type="entry name" value="DUF3458"/>
    <property type="match status" value="1"/>
</dbReference>
<evidence type="ECO:0000313" key="18">
    <source>
        <dbReference type="EMBL" id="EIJ41750.1"/>
    </source>
</evidence>
<keyword evidence="7" id="KW-0645">Protease</keyword>
<dbReference type="InterPro" id="IPR027268">
    <property type="entry name" value="Peptidase_M4/M1_CTD_sf"/>
</dbReference>
<dbReference type="Pfam" id="PF01433">
    <property type="entry name" value="Peptidase_M1"/>
    <property type="match status" value="1"/>
</dbReference>
<dbReference type="InterPro" id="IPR014782">
    <property type="entry name" value="Peptidase_M1_dom"/>
</dbReference>
<dbReference type="Gene3D" id="2.60.40.1730">
    <property type="entry name" value="tricorn interacting facor f3 domain"/>
    <property type="match status" value="1"/>
</dbReference>
<evidence type="ECO:0000256" key="4">
    <source>
        <dbReference type="ARBA" id="ARBA00012564"/>
    </source>
</evidence>
<dbReference type="NCBIfam" id="TIGR02414">
    <property type="entry name" value="pepN_proteo"/>
    <property type="match status" value="1"/>
</dbReference>
<keyword evidence="8" id="KW-0479">Metal-binding</keyword>
<dbReference type="FunFam" id="2.60.40.1840:FF:000001">
    <property type="entry name" value="Aminopeptidase N"/>
    <property type="match status" value="1"/>
</dbReference>
<feature type="domain" description="Aminopeptidase N-like N-terminal" evidence="17">
    <location>
        <begin position="26"/>
        <end position="192"/>
    </location>
</feature>
<dbReference type="FunFam" id="3.30.2010.30:FF:000002">
    <property type="entry name" value="Putative aminopeptidase N"/>
    <property type="match status" value="1"/>
</dbReference>
<keyword evidence="19" id="KW-1185">Reference proteome</keyword>
<evidence type="ECO:0000256" key="8">
    <source>
        <dbReference type="ARBA" id="ARBA00022723"/>
    </source>
</evidence>
<evidence type="ECO:0000256" key="1">
    <source>
        <dbReference type="ARBA" id="ARBA00000098"/>
    </source>
</evidence>
<dbReference type="Gene3D" id="1.10.390.10">
    <property type="entry name" value="Neutral Protease Domain 2"/>
    <property type="match status" value="1"/>
</dbReference>
<evidence type="ECO:0000259" key="16">
    <source>
        <dbReference type="Pfam" id="PF17432"/>
    </source>
</evidence>
<dbReference type="InterPro" id="IPR037144">
    <property type="entry name" value="Peptidase_M1_pepN_C_sf"/>
</dbReference>
<dbReference type="MEROPS" id="M01.005"/>
<dbReference type="RefSeq" id="WP_002683972.1">
    <property type="nucleotide sequence ID" value="NZ_JH600070.1"/>
</dbReference>
<evidence type="ECO:0000256" key="5">
    <source>
        <dbReference type="ARBA" id="ARBA00015611"/>
    </source>
</evidence>
<dbReference type="OrthoDB" id="100605at2"/>
<evidence type="ECO:0000256" key="6">
    <source>
        <dbReference type="ARBA" id="ARBA00022438"/>
    </source>
</evidence>
<accession>I3CDQ7</accession>
<dbReference type="HOGENOM" id="CLU_007993_2_0_6"/>
<evidence type="ECO:0000256" key="7">
    <source>
        <dbReference type="ARBA" id="ARBA00022670"/>
    </source>
</evidence>
<dbReference type="FunFam" id="1.10.390.10:FF:000002">
    <property type="entry name" value="Aminopeptidase N"/>
    <property type="match status" value="1"/>
</dbReference>
<sequence length="876" mass="100759">MIYQENTQAIYRKDYQQPDFFIDSVDLHFSLDEDVTLVHSRMTIRPRTENQKKPLILNGELLVLKSLKFNGHVLNATQYHVDKTHLTLPNVPAEAFELESIVEIKPQENTALTGLYQSSGNYCTQCEAEGFRRITYFLDRPDVMARYTTTIVADKSRYPVLLSNGNRVEYGELNDGRHWVKWADPFPKPSYLFALVAGNLYCHGGKFTTRSGREVRLEIWVEPQNHDQCEHALQSLQKAMRWDEERFGLEYDLDIYMIVAVGDFNMGAMENKGLNVFNAKFVLCRPDTATDDDYEGIEAVIAHEYFHNWTGNRVTCRDWFQLTLKEGLTVFRDQQFTEDMTSAAVKRIQDVRILRSAQFAEDQSPMAHPIRPESYIEMNNFYTVTVYNKGAEVIRLYQTLLGKDGFRRGMDLYFQRHDGQAVTCDDFRAAMADANQVDLTQFERWYDQAGTPVVEASGVYDATAKTYALTLRQQVPEHLQAWHIPVAVGLLGKEGQDLSLQLEETAPAKTTQVLELRELEQTFTFKNISELPIPSLLRHFSAPIKLNFSCQRQELAFLMAHDSDPFNRWEAGQQFAQQVIFDLLADWQAGKTLQLDALFSEAVLKILQDDKLDGSIKSLMLTLPTENFLGQQQAEVAVDGLFAVRQFVLKQLAEVHYAEWLAIYRANHQMPYSNSATAIACRRLKNTALHYICRLDTPETVNLAEKQFKQSDNMTDQQSALMCLVNTFSEERGQAIEYFYQQWRHNPLVLDKWFSVQATSYLPDTFDNVKALLQHQDFTLKNPNRARSLIAVFSQNQAQFHRADGLAYQLHADIVLQLNATNPQIASRFVSVFNHWRRFDANRQALMQAQLNRIIQHPNLSKDVYEVVSKSLNVKG</sequence>
<dbReference type="GO" id="GO:0006508">
    <property type="term" value="P:proteolysis"/>
    <property type="evidence" value="ECO:0007669"/>
    <property type="project" value="UniProtKB-UniRule"/>
</dbReference>
<keyword evidence="11" id="KW-0482">Metalloprotease</keyword>
<evidence type="ECO:0000259" key="14">
    <source>
        <dbReference type="Pfam" id="PF01433"/>
    </source>
</evidence>
<comment type="similarity">
    <text evidence="3">Belongs to the peptidase M1 family.</text>
</comment>
<dbReference type="InterPro" id="IPR042097">
    <property type="entry name" value="Aminopeptidase_N-like_N_sf"/>
</dbReference>